<dbReference type="PROSITE" id="PS51405">
    <property type="entry name" value="HEME_HALOPEROXIDASE"/>
    <property type="match status" value="1"/>
</dbReference>
<comment type="caution">
    <text evidence="3">The sequence shown here is derived from an EMBL/GenBank/DDBJ whole genome shotgun (WGS) entry which is preliminary data.</text>
</comment>
<organism evidence="3 4">
    <name type="scientific">Gymnopilus junonius</name>
    <name type="common">Spectacular rustgill mushroom</name>
    <name type="synonym">Gymnopilus spectabilis subsp. junonius</name>
    <dbReference type="NCBI Taxonomy" id="109634"/>
    <lineage>
        <taxon>Eukaryota</taxon>
        <taxon>Fungi</taxon>
        <taxon>Dikarya</taxon>
        <taxon>Basidiomycota</taxon>
        <taxon>Agaricomycotina</taxon>
        <taxon>Agaricomycetes</taxon>
        <taxon>Agaricomycetidae</taxon>
        <taxon>Agaricales</taxon>
        <taxon>Agaricineae</taxon>
        <taxon>Hymenogastraceae</taxon>
        <taxon>Gymnopilus</taxon>
    </lineage>
</organism>
<evidence type="ECO:0000256" key="1">
    <source>
        <dbReference type="SAM" id="Phobius"/>
    </source>
</evidence>
<dbReference type="Proteomes" id="UP000724874">
    <property type="component" value="Unassembled WGS sequence"/>
</dbReference>
<evidence type="ECO:0000259" key="2">
    <source>
        <dbReference type="PROSITE" id="PS51405"/>
    </source>
</evidence>
<dbReference type="InterPro" id="IPR036851">
    <property type="entry name" value="Chloroperoxidase-like_sf"/>
</dbReference>
<dbReference type="GO" id="GO:0004601">
    <property type="term" value="F:peroxidase activity"/>
    <property type="evidence" value="ECO:0007669"/>
    <property type="project" value="InterPro"/>
</dbReference>
<feature type="domain" description="Heme haloperoxidase family profile" evidence="2">
    <location>
        <begin position="1"/>
        <end position="218"/>
    </location>
</feature>
<dbReference type="AlphaFoldDB" id="A0A9P5N9S8"/>
<name>A0A9P5N9S8_GYMJU</name>
<proteinExistence type="predicted"/>
<reference evidence="3" key="1">
    <citation type="submission" date="2020-11" db="EMBL/GenBank/DDBJ databases">
        <authorList>
            <consortium name="DOE Joint Genome Institute"/>
            <person name="Ahrendt S."/>
            <person name="Riley R."/>
            <person name="Andreopoulos W."/>
            <person name="LaButti K."/>
            <person name="Pangilinan J."/>
            <person name="Ruiz-duenas F.J."/>
            <person name="Barrasa J.M."/>
            <person name="Sanchez-Garcia M."/>
            <person name="Camarero S."/>
            <person name="Miyauchi S."/>
            <person name="Serrano A."/>
            <person name="Linde D."/>
            <person name="Babiker R."/>
            <person name="Drula E."/>
            <person name="Ayuso-Fernandez I."/>
            <person name="Pacheco R."/>
            <person name="Padilla G."/>
            <person name="Ferreira P."/>
            <person name="Barriuso J."/>
            <person name="Kellner H."/>
            <person name="Castanera R."/>
            <person name="Alfaro M."/>
            <person name="Ramirez L."/>
            <person name="Pisabarro A.G."/>
            <person name="Kuo A."/>
            <person name="Tritt A."/>
            <person name="Lipzen A."/>
            <person name="He G."/>
            <person name="Yan M."/>
            <person name="Ng V."/>
            <person name="Cullen D."/>
            <person name="Martin F."/>
            <person name="Rosso M.-N."/>
            <person name="Henrissat B."/>
            <person name="Hibbett D."/>
            <person name="Martinez A.T."/>
            <person name="Grigoriev I.V."/>
        </authorList>
    </citation>
    <scope>NUCLEOTIDE SEQUENCE</scope>
    <source>
        <strain evidence="3">AH 44721</strain>
    </source>
</reference>
<sequence length="242" mass="26427">MAGFLALVGFLTCGRISFGRGVLDISRDIFTKRFWILLALFPLFLLLKFVAAFGPRLVLDLSSLSFRGGTKITHDASFVHPDGVSSTSPRPNLLGGLLDFASTRRGLDGKPRDGLGLMDIAHFHVHRLKNAPASLNDMHSQIALGECALTWDVLRGHQCYDGPGEHDRSACMLKGRLDGVIPTSRLEQWFGQERLPDGWWDFEGVRPATPVGLVSATVLANSVGKLARKSSCDSCPSLHTPY</sequence>
<protein>
    <recommendedName>
        <fullName evidence="2">Heme haloperoxidase family profile domain-containing protein</fullName>
    </recommendedName>
</protein>
<accession>A0A9P5N9S8</accession>
<dbReference type="OrthoDB" id="407298at2759"/>
<gene>
    <name evidence="3" type="ORF">CPB84DRAFT_1795314</name>
</gene>
<keyword evidence="1" id="KW-0472">Membrane</keyword>
<evidence type="ECO:0000313" key="3">
    <source>
        <dbReference type="EMBL" id="KAF8877063.1"/>
    </source>
</evidence>
<dbReference type="EMBL" id="JADNYJ010000175">
    <property type="protein sequence ID" value="KAF8877063.1"/>
    <property type="molecule type" value="Genomic_DNA"/>
</dbReference>
<dbReference type="InterPro" id="IPR000028">
    <property type="entry name" value="Chloroperoxidase"/>
</dbReference>
<keyword evidence="4" id="KW-1185">Reference proteome</keyword>
<keyword evidence="1" id="KW-1133">Transmembrane helix</keyword>
<evidence type="ECO:0000313" key="4">
    <source>
        <dbReference type="Proteomes" id="UP000724874"/>
    </source>
</evidence>
<keyword evidence="1" id="KW-0812">Transmembrane</keyword>
<feature type="transmembrane region" description="Helical" evidence="1">
    <location>
        <begin position="35"/>
        <end position="59"/>
    </location>
</feature>
<dbReference type="Pfam" id="PF01328">
    <property type="entry name" value="Peroxidase_2"/>
    <property type="match status" value="1"/>
</dbReference>
<dbReference type="Gene3D" id="1.10.489.10">
    <property type="entry name" value="Chloroperoxidase-like"/>
    <property type="match status" value="1"/>
</dbReference>